<dbReference type="EMBL" id="FQUF01000018">
    <property type="protein sequence ID" value="SHE87627.1"/>
    <property type="molecule type" value="Genomic_DNA"/>
</dbReference>
<protein>
    <submittedName>
        <fullName evidence="2">Glycosyltransferase involved in cell wall bisynthesis</fullName>
    </submittedName>
</protein>
<dbReference type="STRING" id="1121025.SAMN02745249_01341"/>
<dbReference type="RefSeq" id="WP_073298063.1">
    <property type="nucleotide sequence ID" value="NZ_FQUF01000018.1"/>
</dbReference>
<keyword evidence="3" id="KW-1185">Reference proteome</keyword>
<evidence type="ECO:0000313" key="2">
    <source>
        <dbReference type="EMBL" id="SHE87627.1"/>
    </source>
</evidence>
<dbReference type="Proteomes" id="UP000184128">
    <property type="component" value="Unassembled WGS sequence"/>
</dbReference>
<dbReference type="GO" id="GO:0016757">
    <property type="term" value="F:glycosyltransferase activity"/>
    <property type="evidence" value="ECO:0007669"/>
    <property type="project" value="InterPro"/>
</dbReference>
<dbReference type="PANTHER" id="PTHR45947:SF15">
    <property type="entry name" value="TEICHURONIC ACID BIOSYNTHESIS GLYCOSYLTRANSFERASE TUAC-RELATED"/>
    <property type="match status" value="1"/>
</dbReference>
<name>A0A1M4X2L4_9LACT</name>
<accession>A0A1M4X2L4</accession>
<evidence type="ECO:0000259" key="1">
    <source>
        <dbReference type="Pfam" id="PF00534"/>
    </source>
</evidence>
<dbReference type="OrthoDB" id="199095at2"/>
<dbReference type="SUPFAM" id="SSF53756">
    <property type="entry name" value="UDP-Glycosyltransferase/glycogen phosphorylase"/>
    <property type="match status" value="1"/>
</dbReference>
<organism evidence="2 3">
    <name type="scientific">Atopostipes suicloacalis DSM 15692</name>
    <dbReference type="NCBI Taxonomy" id="1121025"/>
    <lineage>
        <taxon>Bacteria</taxon>
        <taxon>Bacillati</taxon>
        <taxon>Bacillota</taxon>
        <taxon>Bacilli</taxon>
        <taxon>Lactobacillales</taxon>
        <taxon>Carnobacteriaceae</taxon>
        <taxon>Atopostipes</taxon>
    </lineage>
</organism>
<gene>
    <name evidence="2" type="ORF">SAMN02745249_01341</name>
</gene>
<dbReference type="Pfam" id="PF00534">
    <property type="entry name" value="Glycos_transf_1"/>
    <property type="match status" value="1"/>
</dbReference>
<dbReference type="PANTHER" id="PTHR45947">
    <property type="entry name" value="SULFOQUINOVOSYL TRANSFERASE SQD2"/>
    <property type="match status" value="1"/>
</dbReference>
<dbReference type="InterPro" id="IPR001296">
    <property type="entry name" value="Glyco_trans_1"/>
</dbReference>
<proteinExistence type="predicted"/>
<dbReference type="CDD" id="cd03801">
    <property type="entry name" value="GT4_PimA-like"/>
    <property type="match status" value="1"/>
</dbReference>
<sequence>MKVLQVATGFDFSSVYQNLFQEMTNQNIKIEVHVPRKKSDNLPTIDSSTLDYKIKISKEINKLDQLLYFPRINKAVNEIEESHDINSFNVTHAHSLLSDGGISYELYKRYNIPYIVAVRATDINKYFKYAKHLKPQALKILKNAQNIIFLSKAYKELMYEKYFTKDNTDLIEKSLVIPNGIDDFWHENRKNVHKEFEDSVINIISVGKLIERKNPFMVIKTQRLLTEQGVDTHLQFVGSGDLEEKIQEEIKDDTNIELLGQINDKQKIWELYRNKDVLLVPSFTETFGLVYAEAMSTGTPVIYTKGQGFDGVFEEGEIGYSVDPNHEEEIVEAVKKIKEHNKIISNNALEESKQFNWYDIVKHYLELYEN</sequence>
<dbReference type="AlphaFoldDB" id="A0A1M4X2L4"/>
<reference evidence="3" key="1">
    <citation type="submission" date="2016-11" db="EMBL/GenBank/DDBJ databases">
        <authorList>
            <person name="Varghese N."/>
            <person name="Submissions S."/>
        </authorList>
    </citation>
    <scope>NUCLEOTIDE SEQUENCE [LARGE SCALE GENOMIC DNA]</scope>
    <source>
        <strain evidence="3">DSM 15692</strain>
    </source>
</reference>
<feature type="domain" description="Glycosyl transferase family 1" evidence="1">
    <location>
        <begin position="200"/>
        <end position="341"/>
    </location>
</feature>
<keyword evidence="2" id="KW-0808">Transferase</keyword>
<evidence type="ECO:0000313" key="3">
    <source>
        <dbReference type="Proteomes" id="UP000184128"/>
    </source>
</evidence>
<dbReference type="Gene3D" id="3.40.50.2000">
    <property type="entry name" value="Glycogen Phosphorylase B"/>
    <property type="match status" value="2"/>
</dbReference>
<dbReference type="InterPro" id="IPR050194">
    <property type="entry name" value="Glycosyltransferase_grp1"/>
</dbReference>